<evidence type="ECO:0000256" key="5">
    <source>
        <dbReference type="SAM" id="MobiDB-lite"/>
    </source>
</evidence>
<dbReference type="CDD" id="cd00056">
    <property type="entry name" value="ENDO3c"/>
    <property type="match status" value="1"/>
</dbReference>
<dbReference type="AlphaFoldDB" id="I0IBW4"/>
<keyword evidence="7" id="KW-0378">Hydrolase</keyword>
<dbReference type="GO" id="GO:0043916">
    <property type="term" value="F:DNA-7-methylguanine glycosylase activity"/>
    <property type="evidence" value="ECO:0007669"/>
    <property type="project" value="TreeGrafter"/>
</dbReference>
<dbReference type="OrthoDB" id="9785929at2"/>
<evidence type="ECO:0000256" key="1">
    <source>
        <dbReference type="ARBA" id="ARBA00000086"/>
    </source>
</evidence>
<sequence>MPEPASSRWDAGTRALRTDPHLGPLIASAPPCPFAPERGVFRRLARAVFAQQLSAKGAATLFARFEAHAGRATPASVLAACRDGSLDDDTLRFCGLSRQKKSYLVDLAEHFAGGRLDARKLNRMGDDEAVAALTAVRGVGRWTAQMWLIFGAARPDVWPVDDLAIRIATGRVLGLAQRPTARETAAIGERWRPHRTLAAWLLWRSLDTPARSRARADAAPSRPAPRRPSAPPAGPPGPRAIPPARRRRA</sequence>
<dbReference type="GO" id="GO:0006307">
    <property type="term" value="P:DNA alkylation repair"/>
    <property type="evidence" value="ECO:0007669"/>
    <property type="project" value="TreeGrafter"/>
</dbReference>
<evidence type="ECO:0000256" key="3">
    <source>
        <dbReference type="ARBA" id="ARBA00022763"/>
    </source>
</evidence>
<dbReference type="Pfam" id="PF00730">
    <property type="entry name" value="HhH-GPD"/>
    <property type="match status" value="1"/>
</dbReference>
<evidence type="ECO:0000256" key="4">
    <source>
        <dbReference type="ARBA" id="ARBA00023204"/>
    </source>
</evidence>
<dbReference type="PANTHER" id="PTHR43003:SF5">
    <property type="entry name" value="DNA-3-METHYLADENINE GLYCOSYLASE"/>
    <property type="match status" value="1"/>
</dbReference>
<keyword evidence="3" id="KW-0227">DNA damage</keyword>
<keyword evidence="4" id="KW-0234">DNA repair</keyword>
<dbReference type="PANTHER" id="PTHR43003">
    <property type="entry name" value="DNA-3-METHYLADENINE GLYCOSYLASE"/>
    <property type="match status" value="1"/>
</dbReference>
<proteinExistence type="predicted"/>
<protein>
    <recommendedName>
        <fullName evidence="2">DNA-3-methyladenine glycosylase II</fullName>
        <ecNumber evidence="2">3.2.2.21</ecNumber>
    </recommendedName>
</protein>
<keyword evidence="8" id="KW-1185">Reference proteome</keyword>
<dbReference type="InterPro" id="IPR011257">
    <property type="entry name" value="DNA_glycosylase"/>
</dbReference>
<keyword evidence="7" id="KW-0326">Glycosidase</keyword>
<dbReference type="eggNOG" id="COG0122">
    <property type="taxonomic scope" value="Bacteria"/>
</dbReference>
<dbReference type="SMART" id="SM00478">
    <property type="entry name" value="ENDO3c"/>
    <property type="match status" value="1"/>
</dbReference>
<dbReference type="InterPro" id="IPR003265">
    <property type="entry name" value="HhH-GPD_domain"/>
</dbReference>
<feature type="compositionally biased region" description="Pro residues" evidence="5">
    <location>
        <begin position="222"/>
        <end position="241"/>
    </location>
</feature>
<dbReference type="KEGG" id="phm:PSMK_05930"/>
<dbReference type="STRING" id="1142394.PSMK_05930"/>
<accession>I0IBW4</accession>
<dbReference type="InterPro" id="IPR051912">
    <property type="entry name" value="Alkylbase_DNA_Glycosylase/TA"/>
</dbReference>
<dbReference type="Gene3D" id="1.10.1670.40">
    <property type="match status" value="1"/>
</dbReference>
<evidence type="ECO:0000313" key="8">
    <source>
        <dbReference type="Proteomes" id="UP000007881"/>
    </source>
</evidence>
<reference evidence="7 8" key="1">
    <citation type="submission" date="2012-02" db="EMBL/GenBank/DDBJ databases">
        <title>Complete genome sequence of Phycisphaera mikurensis NBRC 102666.</title>
        <authorList>
            <person name="Ankai A."/>
            <person name="Hosoyama A."/>
            <person name="Terui Y."/>
            <person name="Sekine M."/>
            <person name="Fukai R."/>
            <person name="Kato Y."/>
            <person name="Nakamura S."/>
            <person name="Yamada-Narita S."/>
            <person name="Kawakoshi A."/>
            <person name="Fukunaga Y."/>
            <person name="Yamazaki S."/>
            <person name="Fujita N."/>
        </authorList>
    </citation>
    <scope>NUCLEOTIDE SEQUENCE [LARGE SCALE GENOMIC DNA]</scope>
    <source>
        <strain evidence="8">NBRC 102666 / KCTC 22515 / FYK2301M01</strain>
    </source>
</reference>
<dbReference type="RefSeq" id="WP_014435972.1">
    <property type="nucleotide sequence ID" value="NC_017080.1"/>
</dbReference>
<dbReference type="GO" id="GO:0006285">
    <property type="term" value="P:base-excision repair, AP site formation"/>
    <property type="evidence" value="ECO:0007669"/>
    <property type="project" value="TreeGrafter"/>
</dbReference>
<evidence type="ECO:0000313" key="7">
    <source>
        <dbReference type="EMBL" id="BAM02752.1"/>
    </source>
</evidence>
<dbReference type="Gene3D" id="1.10.340.30">
    <property type="entry name" value="Hypothetical protein, domain 2"/>
    <property type="match status" value="1"/>
</dbReference>
<evidence type="ECO:0000259" key="6">
    <source>
        <dbReference type="SMART" id="SM00478"/>
    </source>
</evidence>
<dbReference type="GO" id="GO:0008725">
    <property type="term" value="F:DNA-3-methyladenine glycosylase activity"/>
    <property type="evidence" value="ECO:0007669"/>
    <property type="project" value="TreeGrafter"/>
</dbReference>
<dbReference type="EC" id="3.2.2.21" evidence="2"/>
<feature type="domain" description="HhH-GPD" evidence="6">
    <location>
        <begin position="49"/>
        <end position="207"/>
    </location>
</feature>
<dbReference type="SUPFAM" id="SSF48150">
    <property type="entry name" value="DNA-glycosylase"/>
    <property type="match status" value="1"/>
</dbReference>
<dbReference type="EMBL" id="AP012338">
    <property type="protein sequence ID" value="BAM02752.1"/>
    <property type="molecule type" value="Genomic_DNA"/>
</dbReference>
<dbReference type="Proteomes" id="UP000007881">
    <property type="component" value="Chromosome"/>
</dbReference>
<dbReference type="HOGENOM" id="CLU_000445_72_5_0"/>
<dbReference type="GO" id="GO:0032131">
    <property type="term" value="F:alkylated DNA binding"/>
    <property type="evidence" value="ECO:0007669"/>
    <property type="project" value="TreeGrafter"/>
</dbReference>
<comment type="catalytic activity">
    <reaction evidence="1">
        <text>Hydrolysis of alkylated DNA, releasing 3-methyladenine, 3-methylguanine, 7-methylguanine and 7-methyladenine.</text>
        <dbReference type="EC" id="3.2.2.21"/>
    </reaction>
</comment>
<feature type="region of interest" description="Disordered" evidence="5">
    <location>
        <begin position="212"/>
        <end position="249"/>
    </location>
</feature>
<evidence type="ECO:0000256" key="2">
    <source>
        <dbReference type="ARBA" id="ARBA00012000"/>
    </source>
</evidence>
<gene>
    <name evidence="7" type="ordered locus">PSMK_05930</name>
</gene>
<name>I0IBW4_PHYMF</name>
<dbReference type="GO" id="GO:0032993">
    <property type="term" value="C:protein-DNA complex"/>
    <property type="evidence" value="ECO:0007669"/>
    <property type="project" value="TreeGrafter"/>
</dbReference>
<organism evidence="7 8">
    <name type="scientific">Phycisphaera mikurensis (strain NBRC 102666 / KCTC 22515 / FYK2301M01)</name>
    <dbReference type="NCBI Taxonomy" id="1142394"/>
    <lineage>
        <taxon>Bacteria</taxon>
        <taxon>Pseudomonadati</taxon>
        <taxon>Planctomycetota</taxon>
        <taxon>Phycisphaerae</taxon>
        <taxon>Phycisphaerales</taxon>
        <taxon>Phycisphaeraceae</taxon>
        <taxon>Phycisphaera</taxon>
    </lineage>
</organism>